<keyword evidence="4" id="KW-1185">Reference proteome</keyword>
<dbReference type="PANTHER" id="PTHR39176:SF1">
    <property type="entry name" value="PERIPLASMIC PROTEIN"/>
    <property type="match status" value="1"/>
</dbReference>
<feature type="signal peptide" evidence="1">
    <location>
        <begin position="1"/>
        <end position="20"/>
    </location>
</feature>
<keyword evidence="1" id="KW-0732">Signal</keyword>
<name>A0A316GBV0_9RHOB</name>
<dbReference type="AlphaFoldDB" id="A0A316GBV0"/>
<dbReference type="PANTHER" id="PTHR39176">
    <property type="entry name" value="PERIPLASMIC PROTEIN-RELATED"/>
    <property type="match status" value="1"/>
</dbReference>
<evidence type="ECO:0000313" key="4">
    <source>
        <dbReference type="Proteomes" id="UP000245390"/>
    </source>
</evidence>
<organism evidence="3 4">
    <name type="scientific">Silicimonas algicola</name>
    <dbReference type="NCBI Taxonomy" id="1826607"/>
    <lineage>
        <taxon>Bacteria</taxon>
        <taxon>Pseudomonadati</taxon>
        <taxon>Pseudomonadota</taxon>
        <taxon>Alphaproteobacteria</taxon>
        <taxon>Rhodobacterales</taxon>
        <taxon>Paracoccaceae</taxon>
    </lineage>
</organism>
<dbReference type="OrthoDB" id="7340239at2"/>
<dbReference type="Gene3D" id="1.20.1270.180">
    <property type="match status" value="1"/>
</dbReference>
<proteinExistence type="predicted"/>
<reference evidence="3 4" key="1">
    <citation type="submission" date="2018-05" db="EMBL/GenBank/DDBJ databases">
        <title>Genomic Encyclopedia of Type Strains, Phase IV (KMG-IV): sequencing the most valuable type-strain genomes for metagenomic binning, comparative biology and taxonomic classification.</title>
        <authorList>
            <person name="Goeker M."/>
        </authorList>
    </citation>
    <scope>NUCLEOTIDE SEQUENCE [LARGE SCALE GENOMIC DNA]</scope>
    <source>
        <strain evidence="3 4">DSM 103371</strain>
    </source>
</reference>
<feature type="chain" id="PRO_5016356424" evidence="1">
    <location>
        <begin position="21"/>
        <end position="170"/>
    </location>
</feature>
<evidence type="ECO:0000313" key="3">
    <source>
        <dbReference type="EMBL" id="PWK57476.1"/>
    </source>
</evidence>
<dbReference type="Proteomes" id="UP000245390">
    <property type="component" value="Unassembled WGS sequence"/>
</dbReference>
<accession>A0A316GBV0</accession>
<dbReference type="EMBL" id="QGGV01000002">
    <property type="protein sequence ID" value="PWK57476.1"/>
    <property type="molecule type" value="Genomic_DNA"/>
</dbReference>
<feature type="domain" description="Lysozyme inhibitor LprI-like N-terminal" evidence="2">
    <location>
        <begin position="56"/>
        <end position="163"/>
    </location>
</feature>
<comment type="caution">
    <text evidence="3">The sequence shown here is derived from an EMBL/GenBank/DDBJ whole genome shotgun (WGS) entry which is preliminary data.</text>
</comment>
<dbReference type="Pfam" id="PF07007">
    <property type="entry name" value="LprI"/>
    <property type="match status" value="1"/>
</dbReference>
<dbReference type="InterPro" id="IPR009739">
    <property type="entry name" value="LprI-like_N"/>
</dbReference>
<sequence length="170" mass="18010">MRFAPTLIAVVLAFGAPAGATEHELDAYGPALDACYSSAETSEALNGCRDAVSGSCMDREDGGQTTLGMSSCLMAEAAAWDRHLNEEYKATMAVFDEQDAEEAASFPGIPPRAAALKAAQRAWIAFRDAECALARAQWGAGSMRSIAGAGCHADMTATRTIELRAMREER</sequence>
<dbReference type="KEGG" id="salo:EF888_13565"/>
<evidence type="ECO:0000259" key="2">
    <source>
        <dbReference type="Pfam" id="PF07007"/>
    </source>
</evidence>
<protein>
    <submittedName>
        <fullName evidence="3">Uncharacterized protein YecT (DUF1311 family)</fullName>
    </submittedName>
</protein>
<gene>
    <name evidence="3" type="ORF">C8D95_102119</name>
</gene>
<evidence type="ECO:0000256" key="1">
    <source>
        <dbReference type="SAM" id="SignalP"/>
    </source>
</evidence>
<dbReference type="RefSeq" id="WP_109758086.1">
    <property type="nucleotide sequence ID" value="NZ_CP034588.1"/>
</dbReference>